<proteinExistence type="predicted"/>
<evidence type="ECO:0000259" key="3">
    <source>
        <dbReference type="PROSITE" id="PS50110"/>
    </source>
</evidence>
<name>A0A2D0NEP7_FLAN2</name>
<comment type="caution">
    <text evidence="4">The sequence shown here is derived from an EMBL/GenBank/DDBJ whole genome shotgun (WGS) entry which is preliminary data.</text>
</comment>
<evidence type="ECO:0000256" key="1">
    <source>
        <dbReference type="PROSITE-ProRule" id="PRU00169"/>
    </source>
</evidence>
<dbReference type="Pfam" id="PF00072">
    <property type="entry name" value="Response_reg"/>
    <property type="match status" value="1"/>
</dbReference>
<dbReference type="Proteomes" id="UP000223913">
    <property type="component" value="Unassembled WGS sequence"/>
</dbReference>
<feature type="domain" description="Response regulatory" evidence="3">
    <location>
        <begin position="11"/>
        <end position="128"/>
    </location>
</feature>
<dbReference type="GO" id="GO:0000160">
    <property type="term" value="P:phosphorelay signal transduction system"/>
    <property type="evidence" value="ECO:0007669"/>
    <property type="project" value="InterPro"/>
</dbReference>
<dbReference type="SMART" id="SM00448">
    <property type="entry name" value="REC"/>
    <property type="match status" value="1"/>
</dbReference>
<organism evidence="4 5">
    <name type="scientific">Flavilitoribacter nigricans (strain ATCC 23147 / DSM 23189 / NBRC 102662 / NCIMB 1420 / SS-2)</name>
    <name type="common">Lewinella nigricans</name>
    <dbReference type="NCBI Taxonomy" id="1122177"/>
    <lineage>
        <taxon>Bacteria</taxon>
        <taxon>Pseudomonadati</taxon>
        <taxon>Bacteroidota</taxon>
        <taxon>Saprospiria</taxon>
        <taxon>Saprospirales</taxon>
        <taxon>Lewinellaceae</taxon>
        <taxon>Flavilitoribacter</taxon>
    </lineage>
</organism>
<keyword evidence="1" id="KW-0597">Phosphoprotein</keyword>
<dbReference type="PANTHER" id="PTHR43228">
    <property type="entry name" value="TWO-COMPONENT RESPONSE REGULATOR"/>
    <property type="match status" value="1"/>
</dbReference>
<dbReference type="RefSeq" id="WP_099149589.1">
    <property type="nucleotide sequence ID" value="NZ_PDUD01000012.1"/>
</dbReference>
<feature type="modified residue" description="4-aspartylphosphate" evidence="1">
    <location>
        <position position="62"/>
    </location>
</feature>
<dbReference type="AlphaFoldDB" id="A0A2D0NEP7"/>
<dbReference type="Gene3D" id="3.40.50.2300">
    <property type="match status" value="1"/>
</dbReference>
<dbReference type="EMBL" id="PDUD01000012">
    <property type="protein sequence ID" value="PHN06981.1"/>
    <property type="molecule type" value="Genomic_DNA"/>
</dbReference>
<dbReference type="CDD" id="cd00156">
    <property type="entry name" value="REC"/>
    <property type="match status" value="1"/>
</dbReference>
<accession>A0A2D0NEP7</accession>
<evidence type="ECO:0000256" key="2">
    <source>
        <dbReference type="SAM" id="MobiDB-lite"/>
    </source>
</evidence>
<keyword evidence="5" id="KW-1185">Reference proteome</keyword>
<dbReference type="PROSITE" id="PS50110">
    <property type="entry name" value="RESPONSE_REGULATORY"/>
    <property type="match status" value="1"/>
</dbReference>
<dbReference type="SUPFAM" id="SSF52172">
    <property type="entry name" value="CheY-like"/>
    <property type="match status" value="1"/>
</dbReference>
<dbReference type="InterPro" id="IPR011006">
    <property type="entry name" value="CheY-like_superfamily"/>
</dbReference>
<dbReference type="InterPro" id="IPR001789">
    <property type="entry name" value="Sig_transdc_resp-reg_receiver"/>
</dbReference>
<sequence length="214" mass="23776">MKSENLSSPLSILLLEDQRTDVMLVSQTIRKEFPDASIEVAQDWASYEELIQQESFDIILSDFNLPAHNGLDALVLARSILTHTPFVFVTGALDDEELVAKSILRGATGYVLKKNLGRLPSAMTKAIAKKRAKRAKAKRKAELAEKEHLLLDELRAILTRANLCGQSVIGRTMDELLAIKKQADCCEQCSRKETPDSFPSVNNSLAKPTNRPED</sequence>
<evidence type="ECO:0000313" key="5">
    <source>
        <dbReference type="Proteomes" id="UP000223913"/>
    </source>
</evidence>
<protein>
    <recommendedName>
        <fullName evidence="3">Response regulatory domain-containing protein</fullName>
    </recommendedName>
</protein>
<dbReference type="InterPro" id="IPR052048">
    <property type="entry name" value="ST_Response_Regulator"/>
</dbReference>
<dbReference type="OrthoDB" id="794741at2"/>
<feature type="region of interest" description="Disordered" evidence="2">
    <location>
        <begin position="191"/>
        <end position="214"/>
    </location>
</feature>
<dbReference type="PANTHER" id="PTHR43228:SF1">
    <property type="entry name" value="TWO-COMPONENT RESPONSE REGULATOR ARR22"/>
    <property type="match status" value="1"/>
</dbReference>
<gene>
    <name evidence="4" type="ORF">CRP01_08450</name>
</gene>
<evidence type="ECO:0000313" key="4">
    <source>
        <dbReference type="EMBL" id="PHN06981.1"/>
    </source>
</evidence>
<reference evidence="4 5" key="1">
    <citation type="submission" date="2017-10" db="EMBL/GenBank/DDBJ databases">
        <title>The draft genome sequence of Lewinella nigricans NBRC 102662.</title>
        <authorList>
            <person name="Wang K."/>
        </authorList>
    </citation>
    <scope>NUCLEOTIDE SEQUENCE [LARGE SCALE GENOMIC DNA]</scope>
    <source>
        <strain evidence="4 5">NBRC 102662</strain>
    </source>
</reference>
<feature type="compositionally biased region" description="Polar residues" evidence="2">
    <location>
        <begin position="197"/>
        <end position="207"/>
    </location>
</feature>